<dbReference type="GO" id="GO:0034751">
    <property type="term" value="C:aryl hydrocarbon receptor complex"/>
    <property type="evidence" value="ECO:0007669"/>
    <property type="project" value="TreeGrafter"/>
</dbReference>
<proteinExistence type="predicted"/>
<dbReference type="SMART" id="SM00244">
    <property type="entry name" value="PHB"/>
    <property type="match status" value="1"/>
</dbReference>
<dbReference type="SMART" id="SM00091">
    <property type="entry name" value="PAS"/>
    <property type="match status" value="1"/>
</dbReference>
<dbReference type="PANTHER" id="PTHR10649">
    <property type="entry name" value="ARYL HYDROCARBON RECEPTOR"/>
    <property type="match status" value="1"/>
</dbReference>
<dbReference type="GO" id="GO:0006805">
    <property type="term" value="P:xenobiotic metabolic process"/>
    <property type="evidence" value="ECO:0007669"/>
    <property type="project" value="InterPro"/>
</dbReference>
<dbReference type="SUPFAM" id="SSF117892">
    <property type="entry name" value="Band 7/SPFH domain"/>
    <property type="match status" value="1"/>
</dbReference>
<evidence type="ECO:0000259" key="7">
    <source>
        <dbReference type="PROSITE" id="PS50112"/>
    </source>
</evidence>
<dbReference type="PANTHER" id="PTHR10649:SF12">
    <property type="entry name" value="SPINELESS, ISOFORM C"/>
    <property type="match status" value="1"/>
</dbReference>
<organism evidence="8 9">
    <name type="scientific">Caenorhabditis tropicalis</name>
    <dbReference type="NCBI Taxonomy" id="1561998"/>
    <lineage>
        <taxon>Eukaryota</taxon>
        <taxon>Metazoa</taxon>
        <taxon>Ecdysozoa</taxon>
        <taxon>Nematoda</taxon>
        <taxon>Chromadorea</taxon>
        <taxon>Rhabditida</taxon>
        <taxon>Rhabditina</taxon>
        <taxon>Rhabditomorpha</taxon>
        <taxon>Rhabditoidea</taxon>
        <taxon>Rhabditidae</taxon>
        <taxon>Peloderinae</taxon>
        <taxon>Caenorhabditis</taxon>
    </lineage>
</organism>
<dbReference type="GO" id="GO:0000976">
    <property type="term" value="F:transcription cis-regulatory region binding"/>
    <property type="evidence" value="ECO:0007669"/>
    <property type="project" value="TreeGrafter"/>
</dbReference>
<sequence length="643" mass="71711">MALSKQLLLNPLLRNSALPLAVTSSRQAHAAHNTIINFVPQQEAWVVERMGKFYKILEPGLNFLLPVIDRIKFVQNLREIAIEIPEQGAITIDNVQLRLDGVLYLRVFDPYKARLVLLNGELETVAMLLPYDGATVSRLDKLSVLRLAVSFLQCKAHFQACLHNTQYLSSGFPMSTHSYSYQPHPPLPFSNKVPTIYDPRMGTPLLDPEEANFEEIALKSLGGFILVLNDNGEIYYASENVEGFLGFHQSDILHQPVYDLIHSEDRDDIRQQLDANFHIPTSTAQGSMDVLAPQNSKYLERNVNARFRCLLDNTCGFLRIDMRGKLMSLHGLPSSYVMGRSSSGPVLGLICICTPFVPPSTSDLASEDMILKTKHQLDGALVSMDPKVYEMLEINDTELPIPLYSLIHVEDAICMAEAHKEAIKNGSSGLLVYRLVSTKTHRTYFVQSSCRLFHKNGKPESIGLTHRLLNEVEGTMLLEKRSSLKAKLLSFDDSFLQSPRNLQSTAALPLPAVMKDDQDGLDASTSTAVYPTLSIPATPPKATRRRKTSQDIVQPPPPFEMQMFDPTWNVQWNHDVYHHYPYPPPPPPIVSYPEVPIPNIDYATWQQTDSPTTPSDAPIHGLLTSAALSSSSSSTSSPSIKTR</sequence>
<keyword evidence="2" id="KW-0805">Transcription regulation</keyword>
<evidence type="ECO:0000313" key="9">
    <source>
        <dbReference type="WBParaSite" id="Csp11.Scaffold629.g14905.t1"/>
    </source>
</evidence>
<comment type="subcellular location">
    <subcellularLocation>
        <location evidence="1">Nucleus</location>
    </subcellularLocation>
</comment>
<evidence type="ECO:0000256" key="6">
    <source>
        <dbReference type="SAM" id="MobiDB-lite"/>
    </source>
</evidence>
<dbReference type="InterPro" id="IPR035965">
    <property type="entry name" value="PAS-like_dom_sf"/>
</dbReference>
<dbReference type="SUPFAM" id="SSF55785">
    <property type="entry name" value="PYP-like sensor domain (PAS domain)"/>
    <property type="match status" value="1"/>
</dbReference>
<evidence type="ECO:0000256" key="2">
    <source>
        <dbReference type="ARBA" id="ARBA00023015"/>
    </source>
</evidence>
<dbReference type="AlphaFoldDB" id="A0A1I7U4Z5"/>
<dbReference type="InterPro" id="IPR001107">
    <property type="entry name" value="Band_7"/>
</dbReference>
<dbReference type="eggNOG" id="KOG2620">
    <property type="taxonomic scope" value="Eukaryota"/>
</dbReference>
<keyword evidence="5" id="KW-0539">Nucleus</keyword>
<feature type="domain" description="PAS" evidence="7">
    <location>
        <begin position="209"/>
        <end position="274"/>
    </location>
</feature>
<dbReference type="Gene3D" id="3.30.479.30">
    <property type="entry name" value="Band 7 domain"/>
    <property type="match status" value="1"/>
</dbReference>
<dbReference type="Proteomes" id="UP000095282">
    <property type="component" value="Unplaced"/>
</dbReference>
<feature type="compositionally biased region" description="Polar residues" evidence="6">
    <location>
        <begin position="604"/>
        <end position="615"/>
    </location>
</feature>
<evidence type="ECO:0000256" key="1">
    <source>
        <dbReference type="ARBA" id="ARBA00004123"/>
    </source>
</evidence>
<dbReference type="InterPro" id="IPR036013">
    <property type="entry name" value="Band_7/SPFH_dom_sf"/>
</dbReference>
<evidence type="ECO:0000256" key="4">
    <source>
        <dbReference type="ARBA" id="ARBA00023163"/>
    </source>
</evidence>
<dbReference type="InterPro" id="IPR039091">
    <property type="entry name" value="AHR/AHRR"/>
</dbReference>
<name>A0A1I7U4Z5_9PELO</name>
<evidence type="ECO:0000256" key="3">
    <source>
        <dbReference type="ARBA" id="ARBA00023125"/>
    </source>
</evidence>
<dbReference type="InterPro" id="IPR013767">
    <property type="entry name" value="PAS_fold"/>
</dbReference>
<keyword evidence="4" id="KW-0804">Transcription</keyword>
<feature type="region of interest" description="Disordered" evidence="6">
    <location>
        <begin position="604"/>
        <end position="643"/>
    </location>
</feature>
<dbReference type="PROSITE" id="PS50112">
    <property type="entry name" value="PAS"/>
    <property type="match status" value="1"/>
</dbReference>
<feature type="region of interest" description="Disordered" evidence="6">
    <location>
        <begin position="532"/>
        <end position="558"/>
    </location>
</feature>
<accession>A0A1I7U4Z5</accession>
<evidence type="ECO:0000313" key="8">
    <source>
        <dbReference type="Proteomes" id="UP000095282"/>
    </source>
</evidence>
<dbReference type="Pfam" id="PF00989">
    <property type="entry name" value="PAS"/>
    <property type="match status" value="1"/>
</dbReference>
<dbReference type="Pfam" id="PF01145">
    <property type="entry name" value="Band_7"/>
    <property type="match status" value="1"/>
</dbReference>
<reference evidence="9" key="1">
    <citation type="submission" date="2016-11" db="UniProtKB">
        <authorList>
            <consortium name="WormBaseParasite"/>
        </authorList>
    </citation>
    <scope>IDENTIFICATION</scope>
</reference>
<protein>
    <submittedName>
        <fullName evidence="9">PAS domain-containing protein</fullName>
    </submittedName>
</protein>
<evidence type="ECO:0000256" key="5">
    <source>
        <dbReference type="ARBA" id="ARBA00023242"/>
    </source>
</evidence>
<dbReference type="eggNOG" id="KOG3560">
    <property type="taxonomic scope" value="Eukaryota"/>
</dbReference>
<keyword evidence="3" id="KW-0238">DNA-binding</keyword>
<dbReference type="WBParaSite" id="Csp11.Scaffold629.g14905.t1">
    <property type="protein sequence ID" value="Csp11.Scaffold629.g14905.t1"/>
    <property type="gene ID" value="Csp11.Scaffold629.g14905"/>
</dbReference>
<dbReference type="GO" id="GO:0005634">
    <property type="term" value="C:nucleus"/>
    <property type="evidence" value="ECO:0007669"/>
    <property type="project" value="UniProtKB-SubCell"/>
</dbReference>
<feature type="compositionally biased region" description="Low complexity" evidence="6">
    <location>
        <begin position="622"/>
        <end position="637"/>
    </location>
</feature>
<dbReference type="STRING" id="1561998.A0A1I7U4Z5"/>
<dbReference type="CDD" id="cd00130">
    <property type="entry name" value="PAS"/>
    <property type="match status" value="1"/>
</dbReference>
<dbReference type="InterPro" id="IPR000014">
    <property type="entry name" value="PAS"/>
</dbReference>
<dbReference type="Gene3D" id="3.30.450.20">
    <property type="entry name" value="PAS domain"/>
    <property type="match status" value="2"/>
</dbReference>
<dbReference type="GO" id="GO:0004879">
    <property type="term" value="F:nuclear receptor activity"/>
    <property type="evidence" value="ECO:0007669"/>
    <property type="project" value="TreeGrafter"/>
</dbReference>
<keyword evidence="8" id="KW-1185">Reference proteome</keyword>